<dbReference type="GO" id="GO:0008270">
    <property type="term" value="F:zinc ion binding"/>
    <property type="evidence" value="ECO:0007669"/>
    <property type="project" value="InterPro"/>
</dbReference>
<evidence type="ECO:0000256" key="10">
    <source>
        <dbReference type="ARBA" id="ARBA00022989"/>
    </source>
</evidence>
<dbReference type="InParanoid" id="A0A7M7HHI0"/>
<feature type="region of interest" description="Disordered" evidence="18">
    <location>
        <begin position="60"/>
        <end position="137"/>
    </location>
</feature>
<comment type="cofactor">
    <cofactor evidence="16">
        <name>Zn(2+)</name>
        <dbReference type="ChEBI" id="CHEBI:29105"/>
    </cofactor>
    <text evidence="16">Binds 1 zinc ion per subunit.</text>
</comment>
<dbReference type="Gene3D" id="2.60.40.1910">
    <property type="match status" value="1"/>
</dbReference>
<dbReference type="Pfam" id="PF17900">
    <property type="entry name" value="Peptidase_M1_N"/>
    <property type="match status" value="1"/>
</dbReference>
<evidence type="ECO:0000256" key="15">
    <source>
        <dbReference type="PIRSR" id="PIRSR634016-1"/>
    </source>
</evidence>
<dbReference type="PANTHER" id="PTHR11533">
    <property type="entry name" value="PROTEASE M1 ZINC METALLOPROTEASE"/>
    <property type="match status" value="1"/>
</dbReference>
<reference evidence="23" key="2">
    <citation type="submission" date="2021-01" db="UniProtKB">
        <authorList>
            <consortium name="EnsemblMetazoa"/>
        </authorList>
    </citation>
    <scope>IDENTIFICATION</scope>
</reference>
<keyword evidence="6 19" id="KW-0812">Transmembrane</keyword>
<dbReference type="GO" id="GO:0005886">
    <property type="term" value="C:plasma membrane"/>
    <property type="evidence" value="ECO:0007669"/>
    <property type="project" value="UniProtKB-SubCell"/>
</dbReference>
<evidence type="ECO:0000256" key="14">
    <source>
        <dbReference type="ARBA" id="ARBA00023180"/>
    </source>
</evidence>
<keyword evidence="12 19" id="KW-0472">Membrane</keyword>
<dbReference type="FunFam" id="2.60.40.1730:FF:000013">
    <property type="entry name" value="Aminopeptidase"/>
    <property type="match status" value="1"/>
</dbReference>
<feature type="binding site" evidence="16">
    <location>
        <position position="467"/>
    </location>
    <ligand>
        <name>Zn(2+)</name>
        <dbReference type="ChEBI" id="CHEBI:29105"/>
        <note>catalytic</note>
    </ligand>
</feature>
<dbReference type="InterPro" id="IPR050344">
    <property type="entry name" value="Peptidase_M1_aminopeptidases"/>
</dbReference>
<feature type="binding site" evidence="16">
    <location>
        <position position="448"/>
    </location>
    <ligand>
        <name>Zn(2+)</name>
        <dbReference type="ChEBI" id="CHEBI:29105"/>
        <note>catalytic</note>
    </ligand>
</feature>
<dbReference type="FunFam" id="1.25.50.20:FF:000001">
    <property type="entry name" value="Aminopeptidase"/>
    <property type="match status" value="1"/>
</dbReference>
<evidence type="ECO:0000256" key="3">
    <source>
        <dbReference type="ARBA" id="ARBA00010136"/>
    </source>
</evidence>
<comment type="similarity">
    <text evidence="3">Belongs to the peptidase M1 family.</text>
</comment>
<evidence type="ECO:0000259" key="22">
    <source>
        <dbReference type="Pfam" id="PF17900"/>
    </source>
</evidence>
<evidence type="ECO:0000256" key="11">
    <source>
        <dbReference type="ARBA" id="ARBA00023049"/>
    </source>
</evidence>
<evidence type="ECO:0000256" key="16">
    <source>
        <dbReference type="PIRSR" id="PIRSR634016-3"/>
    </source>
</evidence>
<dbReference type="InterPro" id="IPR034016">
    <property type="entry name" value="M1_APN-typ"/>
</dbReference>
<evidence type="ECO:0000256" key="7">
    <source>
        <dbReference type="ARBA" id="ARBA00022723"/>
    </source>
</evidence>
<evidence type="ECO:0000313" key="24">
    <source>
        <dbReference type="Proteomes" id="UP000007110"/>
    </source>
</evidence>
<feature type="site" description="Transition state stabilizer" evidence="17">
    <location>
        <position position="530"/>
    </location>
</feature>
<evidence type="ECO:0000256" key="17">
    <source>
        <dbReference type="PIRSR" id="PIRSR634016-4"/>
    </source>
</evidence>
<dbReference type="InterPro" id="IPR001930">
    <property type="entry name" value="Peptidase_M1"/>
</dbReference>
<feature type="domain" description="ERAP1-like C-terminal" evidence="21">
    <location>
        <begin position="679"/>
        <end position="997"/>
    </location>
</feature>
<dbReference type="InterPro" id="IPR045357">
    <property type="entry name" value="Aminopeptidase_N-like_N"/>
</dbReference>
<dbReference type="Gene3D" id="1.25.50.20">
    <property type="match status" value="1"/>
</dbReference>
<dbReference type="KEGG" id="spu:590831"/>
<feature type="domain" description="Peptidase M1 membrane alanine aminopeptidase" evidence="20">
    <location>
        <begin position="372"/>
        <end position="593"/>
    </location>
</feature>
<feature type="compositionally biased region" description="Polar residues" evidence="18">
    <location>
        <begin position="105"/>
        <end position="115"/>
    </location>
</feature>
<keyword evidence="9 16" id="KW-0862">Zinc</keyword>
<dbReference type="SUPFAM" id="SSF55486">
    <property type="entry name" value="Metalloproteases ('zincins'), catalytic domain"/>
    <property type="match status" value="1"/>
</dbReference>
<dbReference type="InterPro" id="IPR024571">
    <property type="entry name" value="ERAP1-like_C_dom"/>
</dbReference>
<evidence type="ECO:0000256" key="8">
    <source>
        <dbReference type="ARBA" id="ARBA00022801"/>
    </source>
</evidence>
<evidence type="ECO:0000256" key="4">
    <source>
        <dbReference type="ARBA" id="ARBA00022475"/>
    </source>
</evidence>
<dbReference type="PRINTS" id="PR00756">
    <property type="entry name" value="ALADIPTASE"/>
</dbReference>
<proteinExistence type="inferred from homology"/>
<evidence type="ECO:0000313" key="23">
    <source>
        <dbReference type="EnsemblMetazoa" id="XP_011665937"/>
    </source>
</evidence>
<dbReference type="SUPFAM" id="SSF63737">
    <property type="entry name" value="Leukotriene A4 hydrolase N-terminal domain"/>
    <property type="match status" value="1"/>
</dbReference>
<organism evidence="23 24">
    <name type="scientific">Strongylocentrotus purpuratus</name>
    <name type="common">Purple sea urchin</name>
    <dbReference type="NCBI Taxonomy" id="7668"/>
    <lineage>
        <taxon>Eukaryota</taxon>
        <taxon>Metazoa</taxon>
        <taxon>Echinodermata</taxon>
        <taxon>Eleutherozoa</taxon>
        <taxon>Echinozoa</taxon>
        <taxon>Echinoidea</taxon>
        <taxon>Euechinoidea</taxon>
        <taxon>Echinacea</taxon>
        <taxon>Camarodonta</taxon>
        <taxon>Echinidea</taxon>
        <taxon>Strongylocentrotidae</taxon>
        <taxon>Strongylocentrotus</taxon>
    </lineage>
</organism>
<keyword evidence="10 19" id="KW-1133">Transmembrane helix</keyword>
<keyword evidence="13" id="KW-1015">Disulfide bond</keyword>
<keyword evidence="7 16" id="KW-0479">Metal-binding</keyword>
<feature type="compositionally biased region" description="Low complexity" evidence="18">
    <location>
        <begin position="86"/>
        <end position="103"/>
    </location>
</feature>
<sequence length="1018" mass="115886">MPGFKEKHTFRIQEDEEDDKINLSLNQVIMIGALVAALVIGVGLLCFYIPDRSCGQDDIIGVPTSDPQKGKTTPRATTEGSEVTDPEIPTTTTKSTTPTAFVPSSDPQNVKTTPRATTEGSESTTSTASPSGPWPGRLTTAVMPESYELFLKPYIYDDDVPSGKAKFTFDGIVTIRVRCNNATNRITLHAVDITIHTIKVFMVGDTVDMYESDLEEKEYEFLHIELNDELVVDGVYDIEIDYLGQLNAGLSGFYRTSYLTEDGTIVWGATSQMQPTSARKALPCFDEPAFRAVFNTTIVHRSYMAAITNGIEIDEEDLADEWTRTTYLPTPKMPTYLLAFTVGTFDYTENITANGVRFRAWSRPEAVNNTRYALETGSEIITYFEDYFGIPFPLEKQDMIAVPDFAAGAMENWGLIIYRETAMLYDPEVNSASNKQYVAVVVSHELAHQWFGNLVTPKWWDDLWLNEGFASYVEYLGVDFTEPTWGMKEQFVINDLEPVFELDSLGTSHPVRVDVGAPAEINEIFDSISYNKGGSILRMLNNILTEEVFTRGLTAYLKEHAYGNADSDDLWSALTEADKDDGGLDVKAIMDTWTLQMGYPLVTLERTDRKTVTAHQEHYLSNPSEGVSQEYGDQGYLWQVYIQYTDKTTNNFIMPNSAWMEKDRSIEFELADTVDENDWYMVNTYQYGFYRVNYDHENWMRLTDQLMTDHKVFPNENRAQLIDDAFSLARTGNISMETALNLTRYLGNEKDLLPWEATLDYMSYITNMFRLSGGFGPLELYMQALVEPLYDSLGWNDTDEVLEQYNRNNAIRVACYYRVTDCLDQASKLYQDYMQNPDNNPISNNLKTTVYCNGIRDGGQTEWEFGWNKYLSSSDSSEKSKWLSALGCSRQPWILNRYLMYTVAEDTQVRSQDVSSVLSAVGNNHVGIDLVWDFLRNDYDKIYDLFATSIFTFSSIISAVPQNFNTEQLLEEWIAFGEGRDFGPATRTYEQGTETIKINIQWMEKYEDSITEWLMRAL</sequence>
<evidence type="ECO:0000256" key="5">
    <source>
        <dbReference type="ARBA" id="ARBA00022670"/>
    </source>
</evidence>
<dbReference type="Proteomes" id="UP000007110">
    <property type="component" value="Unassembled WGS sequence"/>
</dbReference>
<accession>A0A7M7HHI0</accession>
<dbReference type="FunCoup" id="A0A7M7HHI0">
    <property type="interactions" value="205"/>
</dbReference>
<dbReference type="PANTHER" id="PTHR11533:SF301">
    <property type="entry name" value="AMINOPEPTIDASE"/>
    <property type="match status" value="1"/>
</dbReference>
<evidence type="ECO:0000256" key="6">
    <source>
        <dbReference type="ARBA" id="ARBA00022692"/>
    </source>
</evidence>
<dbReference type="OrthoDB" id="510539at2759"/>
<name>A0A7M7HHI0_STRPU</name>
<comment type="subcellular location">
    <subcellularLocation>
        <location evidence="2">Cell membrane</location>
    </subcellularLocation>
    <subcellularLocation>
        <location evidence="1">Membrane</location>
        <topology evidence="1">Single-pass membrane protein</topology>
    </subcellularLocation>
</comment>
<evidence type="ECO:0000259" key="21">
    <source>
        <dbReference type="Pfam" id="PF11838"/>
    </source>
</evidence>
<dbReference type="CDD" id="cd09601">
    <property type="entry name" value="M1_APN-Q_like"/>
    <property type="match status" value="1"/>
</dbReference>
<dbReference type="AlphaFoldDB" id="A0A7M7HHI0"/>
<keyword evidence="5" id="KW-0645">Protease</keyword>
<keyword evidence="11" id="KW-0482">Metalloprotease</keyword>
<dbReference type="RefSeq" id="XP_011665937.2">
    <property type="nucleotide sequence ID" value="XM_011667635.2"/>
</dbReference>
<feature type="compositionally biased region" description="Low complexity" evidence="18">
    <location>
        <begin position="116"/>
        <end position="131"/>
    </location>
</feature>
<dbReference type="FunFam" id="1.10.390.10:FF:000016">
    <property type="entry name" value="Glutamyl aminopeptidase"/>
    <property type="match status" value="1"/>
</dbReference>
<dbReference type="GeneID" id="590831"/>
<feature type="transmembrane region" description="Helical" evidence="19">
    <location>
        <begin position="28"/>
        <end position="50"/>
    </location>
</feature>
<keyword evidence="8" id="KW-0378">Hydrolase</keyword>
<dbReference type="GO" id="GO:0006508">
    <property type="term" value="P:proteolysis"/>
    <property type="evidence" value="ECO:0000318"/>
    <property type="project" value="GO_Central"/>
</dbReference>
<feature type="active site" description="Proton acceptor" evidence="15">
    <location>
        <position position="445"/>
    </location>
</feature>
<dbReference type="InterPro" id="IPR027268">
    <property type="entry name" value="Peptidase_M4/M1_CTD_sf"/>
</dbReference>
<evidence type="ECO:0000259" key="20">
    <source>
        <dbReference type="Pfam" id="PF01433"/>
    </source>
</evidence>
<keyword evidence="24" id="KW-1185">Reference proteome</keyword>
<dbReference type="InterPro" id="IPR014782">
    <property type="entry name" value="Peptidase_M1_dom"/>
</dbReference>
<feature type="compositionally biased region" description="Polar residues" evidence="18">
    <location>
        <begin position="65"/>
        <end position="81"/>
    </location>
</feature>
<keyword evidence="4" id="KW-1003">Cell membrane</keyword>
<dbReference type="Gene3D" id="2.60.40.1730">
    <property type="entry name" value="tricorn interacting facor f3 domain"/>
    <property type="match status" value="1"/>
</dbReference>
<keyword evidence="14" id="KW-0325">Glycoprotein</keyword>
<evidence type="ECO:0000256" key="2">
    <source>
        <dbReference type="ARBA" id="ARBA00004236"/>
    </source>
</evidence>
<feature type="binding site" evidence="16">
    <location>
        <position position="444"/>
    </location>
    <ligand>
        <name>Zn(2+)</name>
        <dbReference type="ChEBI" id="CHEBI:29105"/>
        <note>catalytic</note>
    </ligand>
</feature>
<evidence type="ECO:0000256" key="9">
    <source>
        <dbReference type="ARBA" id="ARBA00022833"/>
    </source>
</evidence>
<evidence type="ECO:0000256" key="13">
    <source>
        <dbReference type="ARBA" id="ARBA00023157"/>
    </source>
</evidence>
<evidence type="ECO:0000256" key="12">
    <source>
        <dbReference type="ARBA" id="ARBA00023136"/>
    </source>
</evidence>
<evidence type="ECO:0008006" key="25">
    <source>
        <dbReference type="Google" id="ProtNLM"/>
    </source>
</evidence>
<dbReference type="InterPro" id="IPR042097">
    <property type="entry name" value="Aminopeptidase_N-like_N_sf"/>
</dbReference>
<evidence type="ECO:0000256" key="18">
    <source>
        <dbReference type="SAM" id="MobiDB-lite"/>
    </source>
</evidence>
<evidence type="ECO:0000256" key="19">
    <source>
        <dbReference type="SAM" id="Phobius"/>
    </source>
</evidence>
<dbReference type="GO" id="GO:0005615">
    <property type="term" value="C:extracellular space"/>
    <property type="evidence" value="ECO:0000318"/>
    <property type="project" value="GO_Central"/>
</dbReference>
<evidence type="ECO:0000256" key="1">
    <source>
        <dbReference type="ARBA" id="ARBA00004167"/>
    </source>
</evidence>
<reference evidence="24" key="1">
    <citation type="submission" date="2015-02" db="EMBL/GenBank/DDBJ databases">
        <title>Genome sequencing for Strongylocentrotus purpuratus.</title>
        <authorList>
            <person name="Murali S."/>
            <person name="Liu Y."/>
            <person name="Vee V."/>
            <person name="English A."/>
            <person name="Wang M."/>
            <person name="Skinner E."/>
            <person name="Han Y."/>
            <person name="Muzny D.M."/>
            <person name="Worley K.C."/>
            <person name="Gibbs R.A."/>
        </authorList>
    </citation>
    <scope>NUCLEOTIDE SEQUENCE</scope>
</reference>
<feature type="domain" description="Aminopeptidase N-like N-terminal" evidence="22">
    <location>
        <begin position="144"/>
        <end position="337"/>
    </location>
</feature>
<dbReference type="GO" id="GO:0070006">
    <property type="term" value="F:metalloaminopeptidase activity"/>
    <property type="evidence" value="ECO:0000318"/>
    <property type="project" value="GO_Central"/>
</dbReference>
<dbReference type="Pfam" id="PF01433">
    <property type="entry name" value="Peptidase_M1"/>
    <property type="match status" value="1"/>
</dbReference>
<dbReference type="Pfam" id="PF11838">
    <property type="entry name" value="ERAP1_C"/>
    <property type="match status" value="1"/>
</dbReference>
<dbReference type="Gene3D" id="1.10.390.10">
    <property type="entry name" value="Neutral Protease Domain 2"/>
    <property type="match status" value="1"/>
</dbReference>
<dbReference type="EnsemblMetazoa" id="XM_011667635">
    <property type="protein sequence ID" value="XP_011665937"/>
    <property type="gene ID" value="LOC590831"/>
</dbReference>
<dbReference type="FunFam" id="2.60.40.1910:FF:000006">
    <property type="entry name" value="Aminopeptidase"/>
    <property type="match status" value="1"/>
</dbReference>
<protein>
    <recommendedName>
        <fullName evidence="25">Aminopeptidase</fullName>
    </recommendedName>
</protein>
<dbReference type="GO" id="GO:0043171">
    <property type="term" value="P:peptide catabolic process"/>
    <property type="evidence" value="ECO:0000318"/>
    <property type="project" value="GO_Central"/>
</dbReference>